<gene>
    <name evidence="1" type="ORF">HCN08_08470</name>
</gene>
<name>A0ABX0ZPB4_9ACTN</name>
<organism evidence="1 2">
    <name type="scientific">Actinacidiphila epipremni</name>
    <dbReference type="NCBI Taxonomy" id="2053013"/>
    <lineage>
        <taxon>Bacteria</taxon>
        <taxon>Bacillati</taxon>
        <taxon>Actinomycetota</taxon>
        <taxon>Actinomycetes</taxon>
        <taxon>Kitasatosporales</taxon>
        <taxon>Streptomycetaceae</taxon>
        <taxon>Actinacidiphila</taxon>
    </lineage>
</organism>
<accession>A0ABX0ZPB4</accession>
<evidence type="ECO:0000313" key="2">
    <source>
        <dbReference type="Proteomes" id="UP000734511"/>
    </source>
</evidence>
<dbReference type="Proteomes" id="UP000734511">
    <property type="component" value="Unassembled WGS sequence"/>
</dbReference>
<protein>
    <submittedName>
        <fullName evidence="1">Uncharacterized protein</fullName>
    </submittedName>
</protein>
<proteinExistence type="predicted"/>
<comment type="caution">
    <text evidence="1">The sequence shown here is derived from an EMBL/GenBank/DDBJ whole genome shotgun (WGS) entry which is preliminary data.</text>
</comment>
<keyword evidence="2" id="KW-1185">Reference proteome</keyword>
<sequence length="100" mass="11345">MDEFVTEAALYLLEHLDLTEVPAPSSLSAEDQAAIDADRQELDELKGMWQSQELTTREYREMRKTVEARIQALQQKMIVRPTVESWTDSPAPTPARAGQL</sequence>
<reference evidence="1 2" key="1">
    <citation type="submission" date="2020-03" db="EMBL/GenBank/DDBJ databases">
        <title>WGS of actinomycetes isolated from Thailand.</title>
        <authorList>
            <person name="Thawai C."/>
        </authorList>
    </citation>
    <scope>NUCLEOTIDE SEQUENCE [LARGE SCALE GENOMIC DNA]</scope>
    <source>
        <strain evidence="1 2">PRB2-1</strain>
    </source>
</reference>
<dbReference type="EMBL" id="JAATEJ010000004">
    <property type="protein sequence ID" value="NJP43433.1"/>
    <property type="molecule type" value="Genomic_DNA"/>
</dbReference>
<dbReference type="RefSeq" id="WP_167982083.1">
    <property type="nucleotide sequence ID" value="NZ_JAATEJ010000004.1"/>
</dbReference>
<evidence type="ECO:0000313" key="1">
    <source>
        <dbReference type="EMBL" id="NJP43433.1"/>
    </source>
</evidence>